<comment type="caution">
    <text evidence="2">The sequence shown here is derived from an EMBL/GenBank/DDBJ whole genome shotgun (WGS) entry which is preliminary data.</text>
</comment>
<feature type="non-terminal residue" evidence="2">
    <location>
        <position position="1"/>
    </location>
</feature>
<evidence type="ECO:0008006" key="4">
    <source>
        <dbReference type="Google" id="ProtNLM"/>
    </source>
</evidence>
<sequence>PIHSVEDPMQRNNRSIPVPSARHSVESRLSAPVPGRRGMRGRAARAARAHHPRSLRGAADGARAA</sequence>
<gene>
    <name evidence="2" type="ORF">ABMA28_004329</name>
</gene>
<feature type="compositionally biased region" description="Basic residues" evidence="1">
    <location>
        <begin position="37"/>
        <end position="54"/>
    </location>
</feature>
<name>A0ABD0SQT3_LOXSC</name>
<proteinExistence type="predicted"/>
<feature type="region of interest" description="Disordered" evidence="1">
    <location>
        <begin position="1"/>
        <end position="65"/>
    </location>
</feature>
<dbReference type="AlphaFoldDB" id="A0ABD0SQT3"/>
<accession>A0ABD0SQT3</accession>
<reference evidence="2 3" key="1">
    <citation type="submission" date="2024-06" db="EMBL/GenBank/DDBJ databases">
        <title>A chromosome-level genome assembly of beet webworm, Loxostege sticticalis.</title>
        <authorList>
            <person name="Zhang Y."/>
        </authorList>
    </citation>
    <scope>NUCLEOTIDE SEQUENCE [LARGE SCALE GENOMIC DNA]</scope>
    <source>
        <strain evidence="2">AQ028</strain>
        <tissue evidence="2">Male pupae</tissue>
    </source>
</reference>
<feature type="non-terminal residue" evidence="2">
    <location>
        <position position="65"/>
    </location>
</feature>
<evidence type="ECO:0000313" key="2">
    <source>
        <dbReference type="EMBL" id="KAL0822199.1"/>
    </source>
</evidence>
<dbReference type="EMBL" id="JBEDNZ010000016">
    <property type="protein sequence ID" value="KAL0822199.1"/>
    <property type="molecule type" value="Genomic_DNA"/>
</dbReference>
<evidence type="ECO:0000256" key="1">
    <source>
        <dbReference type="SAM" id="MobiDB-lite"/>
    </source>
</evidence>
<protein>
    <recommendedName>
        <fullName evidence="4">Wingless</fullName>
    </recommendedName>
</protein>
<dbReference type="Proteomes" id="UP001549921">
    <property type="component" value="Unassembled WGS sequence"/>
</dbReference>
<organism evidence="2 3">
    <name type="scientific">Loxostege sticticalis</name>
    <name type="common">Beet webworm moth</name>
    <dbReference type="NCBI Taxonomy" id="481309"/>
    <lineage>
        <taxon>Eukaryota</taxon>
        <taxon>Metazoa</taxon>
        <taxon>Ecdysozoa</taxon>
        <taxon>Arthropoda</taxon>
        <taxon>Hexapoda</taxon>
        <taxon>Insecta</taxon>
        <taxon>Pterygota</taxon>
        <taxon>Neoptera</taxon>
        <taxon>Endopterygota</taxon>
        <taxon>Lepidoptera</taxon>
        <taxon>Glossata</taxon>
        <taxon>Ditrysia</taxon>
        <taxon>Pyraloidea</taxon>
        <taxon>Crambidae</taxon>
        <taxon>Pyraustinae</taxon>
        <taxon>Loxostege</taxon>
    </lineage>
</organism>
<evidence type="ECO:0000313" key="3">
    <source>
        <dbReference type="Proteomes" id="UP001549921"/>
    </source>
</evidence>